<dbReference type="OrthoDB" id="9803736at2"/>
<evidence type="ECO:0000313" key="3">
    <source>
        <dbReference type="EMBL" id="EKA61545.1"/>
    </source>
</evidence>
<accession>K1DY83</accession>
<dbReference type="Proteomes" id="UP000004474">
    <property type="component" value="Unassembled WGS sequence"/>
</dbReference>
<dbReference type="AlphaFoldDB" id="K1DY83"/>
<name>K1DY83_9MICO</name>
<protein>
    <submittedName>
        <fullName evidence="3">Restriction system protein</fullName>
    </submittedName>
</protein>
<reference evidence="3 4" key="1">
    <citation type="journal article" date="2012" name="J. Bacteriol.">
        <title>Genome Sequence of Janibacter hoylei MTCC8307, Isolated from the Stratospheric Air.</title>
        <authorList>
            <person name="Pawar S.P."/>
            <person name="Dhotre D.P."/>
            <person name="Shetty S.A."/>
            <person name="Chowdhury S.P."/>
            <person name="Chaudhari B.L."/>
            <person name="Shouche Y.S."/>
        </authorList>
    </citation>
    <scope>NUCLEOTIDE SEQUENCE [LARGE SCALE GENOMIC DNA]</scope>
    <source>
        <strain evidence="3 4">PVAS-1</strain>
    </source>
</reference>
<dbReference type="RefSeq" id="WP_007926359.1">
    <property type="nucleotide sequence ID" value="NZ_ALWX01000023.1"/>
</dbReference>
<evidence type="ECO:0000259" key="1">
    <source>
        <dbReference type="Pfam" id="PF04471"/>
    </source>
</evidence>
<dbReference type="PATRIC" id="fig|1210046.3.peg.1293"/>
<dbReference type="InterPro" id="IPR011335">
    <property type="entry name" value="Restrct_endonuc-II-like"/>
</dbReference>
<dbReference type="GO" id="GO:0009307">
    <property type="term" value="P:DNA restriction-modification system"/>
    <property type="evidence" value="ECO:0007669"/>
    <property type="project" value="InterPro"/>
</dbReference>
<dbReference type="Pfam" id="PF14338">
    <property type="entry name" value="Mrr_N"/>
    <property type="match status" value="1"/>
</dbReference>
<evidence type="ECO:0000313" key="4">
    <source>
        <dbReference type="Proteomes" id="UP000004474"/>
    </source>
</evidence>
<dbReference type="eggNOG" id="COG1715">
    <property type="taxonomic scope" value="Bacteria"/>
</dbReference>
<dbReference type="InterPro" id="IPR011856">
    <property type="entry name" value="tRNA_endonuc-like_dom_sf"/>
</dbReference>
<feature type="domain" description="Restriction system protein Mrr-like N-terminal" evidence="2">
    <location>
        <begin position="7"/>
        <end position="90"/>
    </location>
</feature>
<dbReference type="InterPro" id="IPR007560">
    <property type="entry name" value="Restrct_endonuc_IV_Mrr"/>
</dbReference>
<dbReference type="EMBL" id="ALWX01000023">
    <property type="protein sequence ID" value="EKA61545.1"/>
    <property type="molecule type" value="Genomic_DNA"/>
</dbReference>
<comment type="caution">
    <text evidence="3">The sequence shown here is derived from an EMBL/GenBank/DDBJ whole genome shotgun (WGS) entry which is preliminary data.</text>
</comment>
<dbReference type="GO" id="GO:0015666">
    <property type="term" value="F:restriction endodeoxyribonuclease activity"/>
    <property type="evidence" value="ECO:0007669"/>
    <property type="project" value="TreeGrafter"/>
</dbReference>
<dbReference type="PANTHER" id="PTHR30015:SF7">
    <property type="entry name" value="TYPE IV METHYL-DIRECTED RESTRICTION ENZYME ECOKMRR"/>
    <property type="match status" value="1"/>
</dbReference>
<sequence length="301" mass="32728">MTALPSWDQFMIPVLRLQADGEVRSLRSIRTGVADATLTEDQRAEVLPSGSAKSDNRIGWAVSYLYRVGALERPSRGEYRITDIGRRILAGHPQGITEVQLRQHARPGDTWWVAKAHEPSAPTPVTATPEIDPTEQVEEGIARIHADVAAELLTRLHANDPAFFEQAVLDLLVAMGYGGADGRATRTQLSNDGGIDGIIDQDALGLSRVYVQAKRYALDTSVGRPEIQGFVGALHGQSANQGVFITTGRYSAGARDYADGVATRVVLIDGQRLAALIIRYGVGVQVRRSVQIVEVDEDFFE</sequence>
<organism evidence="3 4">
    <name type="scientific">Janibacter hoylei PVAS-1</name>
    <dbReference type="NCBI Taxonomy" id="1210046"/>
    <lineage>
        <taxon>Bacteria</taxon>
        <taxon>Bacillati</taxon>
        <taxon>Actinomycetota</taxon>
        <taxon>Actinomycetes</taxon>
        <taxon>Micrococcales</taxon>
        <taxon>Intrasporangiaceae</taxon>
        <taxon>Janibacter</taxon>
    </lineage>
</organism>
<dbReference type="REBASE" id="56259">
    <property type="entry name" value="Jho1MrrP"/>
</dbReference>
<dbReference type="InterPro" id="IPR052906">
    <property type="entry name" value="Type_IV_Methyl-Rstrct_Enzyme"/>
</dbReference>
<dbReference type="STRING" id="1210046.B277_06674"/>
<gene>
    <name evidence="3" type="ORF">B277_06674</name>
</gene>
<evidence type="ECO:0000259" key="2">
    <source>
        <dbReference type="Pfam" id="PF14338"/>
    </source>
</evidence>
<feature type="domain" description="Restriction endonuclease type IV Mrr" evidence="1">
    <location>
        <begin position="157"/>
        <end position="277"/>
    </location>
</feature>
<dbReference type="GO" id="GO:0003677">
    <property type="term" value="F:DNA binding"/>
    <property type="evidence" value="ECO:0007669"/>
    <property type="project" value="InterPro"/>
</dbReference>
<dbReference type="Pfam" id="PF04471">
    <property type="entry name" value="Mrr_cat"/>
    <property type="match status" value="1"/>
</dbReference>
<dbReference type="Gene3D" id="3.40.1350.10">
    <property type="match status" value="1"/>
</dbReference>
<dbReference type="PANTHER" id="PTHR30015">
    <property type="entry name" value="MRR RESTRICTION SYSTEM PROTEIN"/>
    <property type="match status" value="1"/>
</dbReference>
<dbReference type="InterPro" id="IPR025745">
    <property type="entry name" value="Mrr-like_N_dom"/>
</dbReference>
<dbReference type="SUPFAM" id="SSF52980">
    <property type="entry name" value="Restriction endonuclease-like"/>
    <property type="match status" value="1"/>
</dbReference>
<proteinExistence type="predicted"/>